<dbReference type="AlphaFoldDB" id="A0A1V9XDX2"/>
<proteinExistence type="predicted"/>
<dbReference type="InterPro" id="IPR039193">
    <property type="entry name" value="Ribosomal_uS17m_metazoa"/>
</dbReference>
<reference evidence="1 2" key="1">
    <citation type="journal article" date="2017" name="Gigascience">
        <title>Draft genome of the honey bee ectoparasitic mite, Tropilaelaps mercedesae, is shaped by the parasitic life history.</title>
        <authorList>
            <person name="Dong X."/>
            <person name="Armstrong S.D."/>
            <person name="Xia D."/>
            <person name="Makepeace B.L."/>
            <person name="Darby A.C."/>
            <person name="Kadowaki T."/>
        </authorList>
    </citation>
    <scope>NUCLEOTIDE SEQUENCE [LARGE SCALE GENOMIC DNA]</scope>
    <source>
        <strain evidence="1">Wuxi-XJTLU</strain>
    </source>
</reference>
<dbReference type="Gene3D" id="2.40.50.140">
    <property type="entry name" value="Nucleic acid-binding proteins"/>
    <property type="match status" value="1"/>
</dbReference>
<evidence type="ECO:0000313" key="2">
    <source>
        <dbReference type="Proteomes" id="UP000192247"/>
    </source>
</evidence>
<dbReference type="FunCoup" id="A0A1V9XDX2">
    <property type="interactions" value="936"/>
</dbReference>
<dbReference type="OrthoDB" id="274752at2759"/>
<dbReference type="GO" id="GO:0003735">
    <property type="term" value="F:structural constituent of ribosome"/>
    <property type="evidence" value="ECO:0007669"/>
    <property type="project" value="InterPro"/>
</dbReference>
<dbReference type="Proteomes" id="UP000192247">
    <property type="component" value="Unassembled WGS sequence"/>
</dbReference>
<dbReference type="SUPFAM" id="SSF50249">
    <property type="entry name" value="Nucleic acid-binding proteins"/>
    <property type="match status" value="1"/>
</dbReference>
<dbReference type="STRING" id="418985.A0A1V9XDX2"/>
<gene>
    <name evidence="1" type="ORF">BIW11_01465</name>
</gene>
<accession>A0A1V9XDX2</accession>
<keyword evidence="2" id="KW-1185">Reference proteome</keyword>
<dbReference type="EMBL" id="MNPL01014125">
    <property type="protein sequence ID" value="OQR71601.1"/>
    <property type="molecule type" value="Genomic_DNA"/>
</dbReference>
<sequence>MSLTQLMLGKVITTPIKKVCTVTVPQNVFNSYLKAHFVHHTEYEVLDENENSRPGNWVLIEELPERMSLKVNHRIKKTIFLIGNIIDPLTGKKCLQTEFVEDLDTEAKLLGGMPFAELRQAGLERLKKMKANSTKNDESSPN</sequence>
<keyword evidence="1" id="KW-0687">Ribonucleoprotein</keyword>
<dbReference type="InParanoid" id="A0A1V9XDX2"/>
<dbReference type="GO" id="GO:0005763">
    <property type="term" value="C:mitochondrial small ribosomal subunit"/>
    <property type="evidence" value="ECO:0007669"/>
    <property type="project" value="InterPro"/>
</dbReference>
<name>A0A1V9XDX2_9ACAR</name>
<dbReference type="PANTHER" id="PTHR24088">
    <property type="entry name" value="28S RIBOSOMAL PROTEIN S17, MITOCHONDRIAL"/>
    <property type="match status" value="1"/>
</dbReference>
<dbReference type="GO" id="GO:0032543">
    <property type="term" value="P:mitochondrial translation"/>
    <property type="evidence" value="ECO:0007669"/>
    <property type="project" value="TreeGrafter"/>
</dbReference>
<organism evidence="1 2">
    <name type="scientific">Tropilaelaps mercedesae</name>
    <dbReference type="NCBI Taxonomy" id="418985"/>
    <lineage>
        <taxon>Eukaryota</taxon>
        <taxon>Metazoa</taxon>
        <taxon>Ecdysozoa</taxon>
        <taxon>Arthropoda</taxon>
        <taxon>Chelicerata</taxon>
        <taxon>Arachnida</taxon>
        <taxon>Acari</taxon>
        <taxon>Parasitiformes</taxon>
        <taxon>Mesostigmata</taxon>
        <taxon>Gamasina</taxon>
        <taxon>Dermanyssoidea</taxon>
        <taxon>Laelapidae</taxon>
        <taxon>Tropilaelaps</taxon>
    </lineage>
</organism>
<evidence type="ECO:0000313" key="1">
    <source>
        <dbReference type="EMBL" id="OQR71601.1"/>
    </source>
</evidence>
<dbReference type="PANTHER" id="PTHR24088:SF0">
    <property type="entry name" value="SMALL RIBOSOMAL SUBUNIT PROTEIN US17M"/>
    <property type="match status" value="1"/>
</dbReference>
<keyword evidence="1" id="KW-0689">Ribosomal protein</keyword>
<comment type="caution">
    <text evidence="1">The sequence shown here is derived from an EMBL/GenBank/DDBJ whole genome shotgun (WGS) entry which is preliminary data.</text>
</comment>
<protein>
    <submittedName>
        <fullName evidence="1">28S ribosomal protein S17</fullName>
    </submittedName>
</protein>
<dbReference type="InterPro" id="IPR012340">
    <property type="entry name" value="NA-bd_OB-fold"/>
</dbReference>